<feature type="signal peptide" evidence="3">
    <location>
        <begin position="1"/>
        <end position="28"/>
    </location>
</feature>
<gene>
    <name evidence="4" type="ORF">ACFPCY_20005</name>
</gene>
<feature type="region of interest" description="Disordered" evidence="1">
    <location>
        <begin position="446"/>
        <end position="638"/>
    </location>
</feature>
<keyword evidence="2" id="KW-0812">Transmembrane</keyword>
<evidence type="ECO:0000313" key="4">
    <source>
        <dbReference type="EMBL" id="MFC4909618.1"/>
    </source>
</evidence>
<dbReference type="EMBL" id="JBHSIT010000005">
    <property type="protein sequence ID" value="MFC4909618.1"/>
    <property type="molecule type" value="Genomic_DNA"/>
</dbReference>
<evidence type="ECO:0000256" key="1">
    <source>
        <dbReference type="SAM" id="MobiDB-lite"/>
    </source>
</evidence>
<feature type="compositionally biased region" description="Basic and acidic residues" evidence="1">
    <location>
        <begin position="142"/>
        <end position="159"/>
    </location>
</feature>
<dbReference type="Proteomes" id="UP001595872">
    <property type="component" value="Unassembled WGS sequence"/>
</dbReference>
<name>A0ABV9TZN2_9ACTN</name>
<evidence type="ECO:0000313" key="5">
    <source>
        <dbReference type="Proteomes" id="UP001595872"/>
    </source>
</evidence>
<reference evidence="5" key="1">
    <citation type="journal article" date="2019" name="Int. J. Syst. Evol. Microbiol.">
        <title>The Global Catalogue of Microorganisms (GCM) 10K type strain sequencing project: providing services to taxonomists for standard genome sequencing and annotation.</title>
        <authorList>
            <consortium name="The Broad Institute Genomics Platform"/>
            <consortium name="The Broad Institute Genome Sequencing Center for Infectious Disease"/>
            <person name="Wu L."/>
            <person name="Ma J."/>
        </authorList>
    </citation>
    <scope>NUCLEOTIDE SEQUENCE [LARGE SCALE GENOMIC DNA]</scope>
    <source>
        <strain evidence="5">KLKA75</strain>
    </source>
</reference>
<dbReference type="Pfam" id="PF03995">
    <property type="entry name" value="Inhibitor_I36"/>
    <property type="match status" value="1"/>
</dbReference>
<feature type="compositionally biased region" description="Low complexity" evidence="1">
    <location>
        <begin position="552"/>
        <end position="568"/>
    </location>
</feature>
<keyword evidence="3" id="KW-0732">Signal</keyword>
<sequence length="638" mass="65409">MSRSWKVPVGCVLALAVALGMLGPPAEAFSVCSPGWSCVFGDNGEQDGLWATNNGDYDHDMAGEAWNDRTRSAVNRGSGYMGLYRDSPYQGLVACLPPGTRNYHIPFGVVTGIRYHPSRVAACGAAPKKTPHKAPPTTPHKKTTEDKQAKSPSPKDTDKVQVPSDGPTLPPSTQPSASVLPLPQVAQGDQAKGQVPVAATGPESHEKKDNTATVVAIVGAGAAVVLLGLLVAGLLVARRKRGPVSRPRRVAIGPEDLRAVDRGLRLLAVDCADLNKPLPRVRAVALRDAELVVVPAEPSSDAPTPWKAAADGTTWRLPVSEITELTDDVRNAPAPFPLLVPVEPGTWVNLLAVPGPVSLAGSRSAVRKSARGLAEGLRQGPWSTGVRIRTVGTVDIGSAAEPETGTGDGTPEHGRVVFIADDMRAPREAPPGGAIVALGEVSGSGTRWSVRADGTVRDAEPVLSGREAGTPEGAPEPGDASANEQQSAFPGDQPTPAANDQRTPVAGGQRTPVTDEQRSSVAGGQGSPVVDEQRSAVADGQRSGSGSAQPVGRGDASASNGRSAAASDAKAEDPFAQDGGAARVDPFEESKGAARELPFEAGDVSFGQGKASGQGEPPARGESSAHGGPSGAEKGSGK</sequence>
<feature type="chain" id="PRO_5045220414" evidence="3">
    <location>
        <begin position="29"/>
        <end position="638"/>
    </location>
</feature>
<evidence type="ECO:0000256" key="2">
    <source>
        <dbReference type="SAM" id="Phobius"/>
    </source>
</evidence>
<feature type="region of interest" description="Disordered" evidence="1">
    <location>
        <begin position="123"/>
        <end position="207"/>
    </location>
</feature>
<keyword evidence="2" id="KW-0472">Membrane</keyword>
<feature type="transmembrane region" description="Helical" evidence="2">
    <location>
        <begin position="214"/>
        <end position="237"/>
    </location>
</feature>
<keyword evidence="5" id="KW-1185">Reference proteome</keyword>
<feature type="compositionally biased region" description="Basic and acidic residues" evidence="1">
    <location>
        <begin position="585"/>
        <end position="598"/>
    </location>
</feature>
<dbReference type="RefSeq" id="WP_378257258.1">
    <property type="nucleotide sequence ID" value="NZ_JBHSIT010000005.1"/>
</dbReference>
<keyword evidence="2" id="KW-1133">Transmembrane helix</keyword>
<evidence type="ECO:0000256" key="3">
    <source>
        <dbReference type="SAM" id="SignalP"/>
    </source>
</evidence>
<proteinExistence type="predicted"/>
<comment type="caution">
    <text evidence="4">The sequence shown here is derived from an EMBL/GenBank/DDBJ whole genome shotgun (WGS) entry which is preliminary data.</text>
</comment>
<accession>A0ABV9TZN2</accession>
<protein>
    <submittedName>
        <fullName evidence="4">Peptidase inhibitor family I36 protein</fullName>
    </submittedName>
</protein>
<organism evidence="4 5">
    <name type="scientific">Actinomadura gamaensis</name>
    <dbReference type="NCBI Taxonomy" id="1763541"/>
    <lineage>
        <taxon>Bacteria</taxon>
        <taxon>Bacillati</taxon>
        <taxon>Actinomycetota</taxon>
        <taxon>Actinomycetes</taxon>
        <taxon>Streptosporangiales</taxon>
        <taxon>Thermomonosporaceae</taxon>
        <taxon>Actinomadura</taxon>
    </lineage>
</organism>